<name>A0A1W1Y0Z4_9NEIS</name>
<feature type="transmembrane region" description="Helical" evidence="1">
    <location>
        <begin position="419"/>
        <end position="444"/>
    </location>
</feature>
<keyword evidence="3" id="KW-1185">Reference proteome</keyword>
<feature type="transmembrane region" description="Helical" evidence="1">
    <location>
        <begin position="112"/>
        <end position="137"/>
    </location>
</feature>
<dbReference type="EMBL" id="FWXD01000045">
    <property type="protein sequence ID" value="SMC29812.1"/>
    <property type="molecule type" value="Genomic_DNA"/>
</dbReference>
<organism evidence="2 3">
    <name type="scientific">Andreprevotia lacus DSM 23236</name>
    <dbReference type="NCBI Taxonomy" id="1121001"/>
    <lineage>
        <taxon>Bacteria</taxon>
        <taxon>Pseudomonadati</taxon>
        <taxon>Pseudomonadota</taxon>
        <taxon>Betaproteobacteria</taxon>
        <taxon>Neisseriales</taxon>
        <taxon>Chitinibacteraceae</taxon>
        <taxon>Andreprevotia</taxon>
    </lineage>
</organism>
<feature type="transmembrane region" description="Helical" evidence="1">
    <location>
        <begin position="149"/>
        <end position="173"/>
    </location>
</feature>
<dbReference type="STRING" id="1121001.SAMN02745857_04153"/>
<proteinExistence type="predicted"/>
<feature type="transmembrane region" description="Helical" evidence="1">
    <location>
        <begin position="387"/>
        <end position="407"/>
    </location>
</feature>
<keyword evidence="1" id="KW-0812">Transmembrane</keyword>
<evidence type="ECO:0000313" key="2">
    <source>
        <dbReference type="EMBL" id="SMC29812.1"/>
    </source>
</evidence>
<reference evidence="2 3" key="1">
    <citation type="submission" date="2017-04" db="EMBL/GenBank/DDBJ databases">
        <authorList>
            <person name="Afonso C.L."/>
            <person name="Miller P.J."/>
            <person name="Scott M.A."/>
            <person name="Spackman E."/>
            <person name="Goraichik I."/>
            <person name="Dimitrov K.M."/>
            <person name="Suarez D.L."/>
            <person name="Swayne D.E."/>
        </authorList>
    </citation>
    <scope>NUCLEOTIDE SEQUENCE [LARGE SCALE GENOMIC DNA]</scope>
    <source>
        <strain evidence="2 3">DSM 23236</strain>
    </source>
</reference>
<sequence length="613" mass="68683">MSRFFFALQRLPGKATVVLVLAVWLLAHPYVGIFHDGVLYAGQALAMVYPDIYRNDLFIQFGYQGGFTLFTRGYASLIQWMGLSPATKLLTFAVQISYALALIALLRRYGAAVLVITVCLIMALPMHYGGWHIFVVGEGFLTARPIAEFLVIFGIGALLARKIWVASVLMLAAATMHPLMALPGLILCHLLIATWLPWRKRLLWLLLPVLALSALILAHKPPFDHPLLQYDHDWLLATQMSNAAVFLANWPEHDWMRVCWQLLTLGLSLALPGMDETFRRMIKVYLPVCVLALLAAYLATDLFHNVLLTSLQLWRATWLAQLLAVVALACMFAHDGPARVQWQLTALLLVFAAFLIWSVYYFYPVMVLAVALALWPRPVRFPPRVAFALTALLAFCVLCGYVAGLSAQSANMLAIFNQAYFKYFTAFSGASLAALVLLGMLPLLLARRKGLRYLMLSLLVCISLTAWDHRPPWIRVADTAAGNNPFDRLVPHHATVYWATATPLTWLTMNRSGYALGHTAAATLFSRDFAMGSTPRLRLAQDFETPYRECLDKAAETGQRCVFNQKILDDFCHADSTLDFVITEAKTTRAPLQSWQIPLPGRIKEQYLYACKQ</sequence>
<dbReference type="Proteomes" id="UP000192761">
    <property type="component" value="Unassembled WGS sequence"/>
</dbReference>
<keyword evidence="1" id="KW-1133">Transmembrane helix</keyword>
<feature type="transmembrane region" description="Helical" evidence="1">
    <location>
        <begin position="284"/>
        <end position="304"/>
    </location>
</feature>
<accession>A0A1W1Y0Z4</accession>
<feature type="transmembrane region" description="Helical" evidence="1">
    <location>
        <begin position="179"/>
        <end position="196"/>
    </location>
</feature>
<feature type="transmembrane region" description="Helical" evidence="1">
    <location>
        <begin position="203"/>
        <end position="219"/>
    </location>
</feature>
<gene>
    <name evidence="2" type="ORF">SAMN02745857_04153</name>
</gene>
<dbReference type="OrthoDB" id="8769293at2"/>
<feature type="transmembrane region" description="Helical" evidence="1">
    <location>
        <begin position="316"/>
        <end position="334"/>
    </location>
</feature>
<feature type="transmembrane region" description="Helical" evidence="1">
    <location>
        <begin position="89"/>
        <end position="106"/>
    </location>
</feature>
<evidence type="ECO:0000256" key="1">
    <source>
        <dbReference type="SAM" id="Phobius"/>
    </source>
</evidence>
<feature type="transmembrane region" description="Helical" evidence="1">
    <location>
        <begin position="346"/>
        <end position="375"/>
    </location>
</feature>
<evidence type="ECO:0000313" key="3">
    <source>
        <dbReference type="Proteomes" id="UP000192761"/>
    </source>
</evidence>
<dbReference type="AlphaFoldDB" id="A0A1W1Y0Z4"/>
<dbReference type="RefSeq" id="WP_084093061.1">
    <property type="nucleotide sequence ID" value="NZ_FWXD01000045.1"/>
</dbReference>
<keyword evidence="1" id="KW-0472">Membrane</keyword>
<protein>
    <submittedName>
        <fullName evidence="2">Uncharacterized protein</fullName>
    </submittedName>
</protein>